<dbReference type="GO" id="GO:0005634">
    <property type="term" value="C:nucleus"/>
    <property type="evidence" value="ECO:0007669"/>
    <property type="project" value="TreeGrafter"/>
</dbReference>
<gene>
    <name evidence="2" type="ORF">BcabD6B2_54970</name>
</gene>
<dbReference type="GO" id="GO:0042274">
    <property type="term" value="P:ribosomal small subunit biogenesis"/>
    <property type="evidence" value="ECO:0007669"/>
    <property type="project" value="InterPro"/>
</dbReference>
<sequence length="478" mass="52343">MEGGAAASAKARKRVTFKLVAASSADPRVADNPWQRTLVLKGSPNAAWKKRDKSTIPKEFLSLINPADFGIHANLSGPQKDALIAEIYGSHEEYERIAAKFADVNAPPKPKEEDLDDDCYFPKDGYDYSQHLAKITPQNFIPAVRAESAGSLAKSRLDSSVDFPGLHDGGTQAPEDQDVAEVLKALDDSASDLEAMDDDFVAKAMDNRDPESFVDENALLWGGYKPLRRVTLEDLNVGASAPVYNRSGDDSEIELGCADDSDDGFGAELGEADARPPQGIADEIDDAHAPGMEPVPSSLMRMIKGGDWGVEVQEKEPMDVLDPDGALSERILQLVEQPDDSDSGESVEFTHSSDESEQWDVETVLTKYTNATNHPQRILTNLVRKAHAAERREPPEAAKAAPDVEYIELPQVVTTRRRGETAEEKRARKAAVRQAKAMITRMKKENKESLKDARKKAAEKTAVGSYDVVNGVKYLRLK</sequence>
<dbReference type="GeneID" id="94197542"/>
<evidence type="ECO:0000313" key="2">
    <source>
        <dbReference type="EMBL" id="GIX66061.1"/>
    </source>
</evidence>
<evidence type="ECO:0000313" key="3">
    <source>
        <dbReference type="Proteomes" id="UP001497744"/>
    </source>
</evidence>
<dbReference type="GO" id="GO:0030688">
    <property type="term" value="C:preribosome, small subunit precursor"/>
    <property type="evidence" value="ECO:0007669"/>
    <property type="project" value="TreeGrafter"/>
</dbReference>
<dbReference type="PANTHER" id="PTHR21531">
    <property type="entry name" value="LOW-TEMPERATURE VIABILITY PROTEIN LTV1-RELATED"/>
    <property type="match status" value="1"/>
</dbReference>
<keyword evidence="2" id="KW-0687">Ribonucleoprotein</keyword>
<reference evidence="2 3" key="1">
    <citation type="submission" date="2021-06" db="EMBL/GenBank/DDBJ databases">
        <title>Genome sequence of Babesia caballi.</title>
        <authorList>
            <person name="Yamagishi J."/>
            <person name="Kidaka T."/>
            <person name="Ochi A."/>
        </authorList>
    </citation>
    <scope>NUCLEOTIDE SEQUENCE [LARGE SCALE GENOMIC DNA]</scope>
    <source>
        <strain evidence="2">USDA-D6B2</strain>
    </source>
</reference>
<dbReference type="AlphaFoldDB" id="A0AAV4M0T3"/>
<dbReference type="GO" id="GO:0005840">
    <property type="term" value="C:ribosome"/>
    <property type="evidence" value="ECO:0007669"/>
    <property type="project" value="UniProtKB-KW"/>
</dbReference>
<dbReference type="RefSeq" id="XP_067718130.1">
    <property type="nucleotide sequence ID" value="XM_067862029.1"/>
</dbReference>
<dbReference type="GO" id="GO:0000056">
    <property type="term" value="P:ribosomal small subunit export from nucleus"/>
    <property type="evidence" value="ECO:0007669"/>
    <property type="project" value="TreeGrafter"/>
</dbReference>
<evidence type="ECO:0000256" key="1">
    <source>
        <dbReference type="ARBA" id="ARBA00009078"/>
    </source>
</evidence>
<keyword evidence="2" id="KW-0689">Ribosomal protein</keyword>
<organism evidence="2 3">
    <name type="scientific">Babesia caballi</name>
    <dbReference type="NCBI Taxonomy" id="5871"/>
    <lineage>
        <taxon>Eukaryota</taxon>
        <taxon>Sar</taxon>
        <taxon>Alveolata</taxon>
        <taxon>Apicomplexa</taxon>
        <taxon>Aconoidasida</taxon>
        <taxon>Piroplasmida</taxon>
        <taxon>Babesiidae</taxon>
        <taxon>Babesia</taxon>
    </lineage>
</organism>
<dbReference type="EMBL" id="BPLF01000006">
    <property type="protein sequence ID" value="GIX66061.1"/>
    <property type="molecule type" value="Genomic_DNA"/>
</dbReference>
<dbReference type="InterPro" id="IPR007307">
    <property type="entry name" value="Ltv1"/>
</dbReference>
<accession>A0AAV4M0T3</accession>
<dbReference type="GO" id="GO:0005829">
    <property type="term" value="C:cytosol"/>
    <property type="evidence" value="ECO:0007669"/>
    <property type="project" value="TreeGrafter"/>
</dbReference>
<dbReference type="Proteomes" id="UP001497744">
    <property type="component" value="Unassembled WGS sequence"/>
</dbReference>
<name>A0AAV4M0T3_BABCB</name>
<proteinExistence type="inferred from homology"/>
<comment type="caution">
    <text evidence="2">The sequence shown here is derived from an EMBL/GenBank/DDBJ whole genome shotgun (WGS) entry which is preliminary data.</text>
</comment>
<dbReference type="PANTHER" id="PTHR21531:SF0">
    <property type="entry name" value="PROTEIN LTV1 HOMOLOG"/>
    <property type="match status" value="1"/>
</dbReference>
<keyword evidence="3" id="KW-1185">Reference proteome</keyword>
<comment type="similarity">
    <text evidence="1">Belongs to the LTV1 family.</text>
</comment>
<protein>
    <submittedName>
        <fullName evidence="2">Ribosomal protein L13</fullName>
    </submittedName>
</protein>